<accession>A0A834P6Y6</accession>
<evidence type="ECO:0000313" key="1">
    <source>
        <dbReference type="EMBL" id="KAF7431324.1"/>
    </source>
</evidence>
<reference evidence="1" key="1">
    <citation type="journal article" date="2020" name="G3 (Bethesda)">
        <title>High-Quality Assemblies for Three Invasive Social Wasps from the &lt;i&gt;Vespula&lt;/i&gt; Genus.</title>
        <authorList>
            <person name="Harrop T.W.R."/>
            <person name="Guhlin J."/>
            <person name="McLaughlin G.M."/>
            <person name="Permina E."/>
            <person name="Stockwell P."/>
            <person name="Gilligan J."/>
            <person name="Le Lec M.F."/>
            <person name="Gruber M.A.M."/>
            <person name="Quinn O."/>
            <person name="Lovegrove M."/>
            <person name="Duncan E.J."/>
            <person name="Remnant E.J."/>
            <person name="Van Eeckhoven J."/>
            <person name="Graham B."/>
            <person name="Knapp R.A."/>
            <person name="Langford K.W."/>
            <person name="Kronenberg Z."/>
            <person name="Press M.O."/>
            <person name="Eacker S.M."/>
            <person name="Wilson-Rankin E.E."/>
            <person name="Purcell J."/>
            <person name="Lester P.J."/>
            <person name="Dearden P.K."/>
        </authorList>
    </citation>
    <scope>NUCLEOTIDE SEQUENCE</scope>
    <source>
        <strain evidence="1">Volc-1</strain>
    </source>
</reference>
<organism evidence="1 2">
    <name type="scientific">Vespula pensylvanica</name>
    <name type="common">Western yellow jacket</name>
    <name type="synonym">Wasp</name>
    <dbReference type="NCBI Taxonomy" id="30213"/>
    <lineage>
        <taxon>Eukaryota</taxon>
        <taxon>Metazoa</taxon>
        <taxon>Ecdysozoa</taxon>
        <taxon>Arthropoda</taxon>
        <taxon>Hexapoda</taxon>
        <taxon>Insecta</taxon>
        <taxon>Pterygota</taxon>
        <taxon>Neoptera</taxon>
        <taxon>Endopterygota</taxon>
        <taxon>Hymenoptera</taxon>
        <taxon>Apocrita</taxon>
        <taxon>Aculeata</taxon>
        <taxon>Vespoidea</taxon>
        <taxon>Vespidae</taxon>
        <taxon>Vespinae</taxon>
        <taxon>Vespula</taxon>
    </lineage>
</organism>
<proteinExistence type="predicted"/>
<comment type="caution">
    <text evidence="1">The sequence shown here is derived from an EMBL/GenBank/DDBJ whole genome shotgun (WGS) entry which is preliminary data.</text>
</comment>
<dbReference type="Proteomes" id="UP000600918">
    <property type="component" value="Unassembled WGS sequence"/>
</dbReference>
<gene>
    <name evidence="1" type="ORF">H0235_004248</name>
</gene>
<sequence>MVLQNWIAPSDNWVLGFGQPERCDRSQETDPATASPIMPFSCFSSASVKGVLRWRLSHYGTTGFSVRCYPDEKDNPDSK</sequence>
<dbReference type="AlphaFoldDB" id="A0A834P6Y6"/>
<name>A0A834P6Y6_VESPE</name>
<dbReference type="EMBL" id="JACSDY010000003">
    <property type="protein sequence ID" value="KAF7431324.1"/>
    <property type="molecule type" value="Genomic_DNA"/>
</dbReference>
<protein>
    <submittedName>
        <fullName evidence="1">Uncharacterized protein</fullName>
    </submittedName>
</protein>
<evidence type="ECO:0000313" key="2">
    <source>
        <dbReference type="Proteomes" id="UP000600918"/>
    </source>
</evidence>
<keyword evidence="2" id="KW-1185">Reference proteome</keyword>